<accession>A0A8K0CY11</accession>
<dbReference type="AlphaFoldDB" id="A0A8K0CY11"/>
<keyword evidence="4" id="KW-1185">Reference proteome</keyword>
<feature type="signal peptide" evidence="2">
    <location>
        <begin position="1"/>
        <end position="18"/>
    </location>
</feature>
<name>A0A8K0CY11_IGNLU</name>
<sequence length="189" mass="21425">MNIPLLLWLCFLIGVSLAIQYEILSEVSRPWIDFKENKTEQGIAVRHCNASCRKSSTGYVYGNGGQNFIDGLKRLLKGIAPADVQNEDVTGIRKPVGTNYRSLTDVKQDTDFKKMDSKQDNNKDHKTNKEEGDDDDDEEEEEEEEEMSSEHRKNTNAIYEALANYFSYALSYSLNEEEPKIGTNGAENV</sequence>
<feature type="compositionally biased region" description="Acidic residues" evidence="1">
    <location>
        <begin position="131"/>
        <end position="147"/>
    </location>
</feature>
<proteinExistence type="predicted"/>
<evidence type="ECO:0000256" key="1">
    <source>
        <dbReference type="SAM" id="MobiDB-lite"/>
    </source>
</evidence>
<evidence type="ECO:0000313" key="3">
    <source>
        <dbReference type="EMBL" id="KAF2895808.1"/>
    </source>
</evidence>
<evidence type="ECO:0000256" key="2">
    <source>
        <dbReference type="SAM" id="SignalP"/>
    </source>
</evidence>
<evidence type="ECO:0000313" key="4">
    <source>
        <dbReference type="Proteomes" id="UP000801492"/>
    </source>
</evidence>
<reference evidence="3" key="1">
    <citation type="submission" date="2019-08" db="EMBL/GenBank/DDBJ databases">
        <title>The genome of the North American firefly Photinus pyralis.</title>
        <authorList>
            <consortium name="Photinus pyralis genome working group"/>
            <person name="Fallon T.R."/>
            <person name="Sander Lower S.E."/>
            <person name="Weng J.-K."/>
        </authorList>
    </citation>
    <scope>NUCLEOTIDE SEQUENCE</scope>
    <source>
        <strain evidence="3">TRF0915ILg1</strain>
        <tissue evidence="3">Whole body</tissue>
    </source>
</reference>
<feature type="chain" id="PRO_5035479887" evidence="2">
    <location>
        <begin position="19"/>
        <end position="189"/>
    </location>
</feature>
<comment type="caution">
    <text evidence="3">The sequence shown here is derived from an EMBL/GenBank/DDBJ whole genome shotgun (WGS) entry which is preliminary data.</text>
</comment>
<gene>
    <name evidence="3" type="ORF">ILUMI_10374</name>
</gene>
<feature type="region of interest" description="Disordered" evidence="1">
    <location>
        <begin position="110"/>
        <end position="155"/>
    </location>
</feature>
<dbReference type="EMBL" id="VTPC01005647">
    <property type="protein sequence ID" value="KAF2895808.1"/>
    <property type="molecule type" value="Genomic_DNA"/>
</dbReference>
<feature type="compositionally biased region" description="Basic and acidic residues" evidence="1">
    <location>
        <begin position="110"/>
        <end position="130"/>
    </location>
</feature>
<protein>
    <submittedName>
        <fullName evidence="3">Uncharacterized protein</fullName>
    </submittedName>
</protein>
<keyword evidence="2" id="KW-0732">Signal</keyword>
<organism evidence="3 4">
    <name type="scientific">Ignelater luminosus</name>
    <name type="common">Cucubano</name>
    <name type="synonym">Pyrophorus luminosus</name>
    <dbReference type="NCBI Taxonomy" id="2038154"/>
    <lineage>
        <taxon>Eukaryota</taxon>
        <taxon>Metazoa</taxon>
        <taxon>Ecdysozoa</taxon>
        <taxon>Arthropoda</taxon>
        <taxon>Hexapoda</taxon>
        <taxon>Insecta</taxon>
        <taxon>Pterygota</taxon>
        <taxon>Neoptera</taxon>
        <taxon>Endopterygota</taxon>
        <taxon>Coleoptera</taxon>
        <taxon>Polyphaga</taxon>
        <taxon>Elateriformia</taxon>
        <taxon>Elateroidea</taxon>
        <taxon>Elateridae</taxon>
        <taxon>Agrypninae</taxon>
        <taxon>Pyrophorini</taxon>
        <taxon>Ignelater</taxon>
    </lineage>
</organism>
<dbReference type="Proteomes" id="UP000801492">
    <property type="component" value="Unassembled WGS sequence"/>
</dbReference>